<protein>
    <submittedName>
        <fullName evidence="3">Spondin-1 isoform X2</fullName>
    </submittedName>
</protein>
<evidence type="ECO:0000313" key="4">
    <source>
        <dbReference type="Proteomes" id="UP000478052"/>
    </source>
</evidence>
<dbReference type="EMBL" id="VUJU01001912">
    <property type="protein sequence ID" value="KAF0763334.1"/>
    <property type="molecule type" value="Genomic_DNA"/>
</dbReference>
<proteinExistence type="predicted"/>
<dbReference type="InterPro" id="IPR009465">
    <property type="entry name" value="Spondin_N"/>
</dbReference>
<keyword evidence="4" id="KW-1185">Reference proteome</keyword>
<dbReference type="Gene3D" id="2.60.40.2130">
    <property type="entry name" value="F-spondin domain"/>
    <property type="match status" value="1"/>
</dbReference>
<dbReference type="InterPro" id="IPR038678">
    <property type="entry name" value="Spondin_N_sf"/>
</dbReference>
<evidence type="ECO:0000259" key="2">
    <source>
        <dbReference type="PROSITE" id="PS51020"/>
    </source>
</evidence>
<dbReference type="AlphaFoldDB" id="A0A6G0YZG7"/>
<comment type="caution">
    <text evidence="3">The sequence shown here is derived from an EMBL/GenBank/DDBJ whole genome shotgun (WGS) entry which is preliminary data.</text>
</comment>
<evidence type="ECO:0000313" key="3">
    <source>
        <dbReference type="EMBL" id="KAF0763334.1"/>
    </source>
</evidence>
<organism evidence="3 4">
    <name type="scientific">Aphis craccivora</name>
    <name type="common">Cowpea aphid</name>
    <dbReference type="NCBI Taxonomy" id="307492"/>
    <lineage>
        <taxon>Eukaryota</taxon>
        <taxon>Metazoa</taxon>
        <taxon>Ecdysozoa</taxon>
        <taxon>Arthropoda</taxon>
        <taxon>Hexapoda</taxon>
        <taxon>Insecta</taxon>
        <taxon>Pterygota</taxon>
        <taxon>Neoptera</taxon>
        <taxon>Paraneoptera</taxon>
        <taxon>Hemiptera</taxon>
        <taxon>Sternorrhyncha</taxon>
        <taxon>Aphidomorpha</taxon>
        <taxon>Aphidoidea</taxon>
        <taxon>Aphididae</taxon>
        <taxon>Aphidini</taxon>
        <taxon>Aphis</taxon>
        <taxon>Aphis</taxon>
    </lineage>
</organism>
<dbReference type="PROSITE" id="PS51020">
    <property type="entry name" value="SPONDIN"/>
    <property type="match status" value="1"/>
</dbReference>
<evidence type="ECO:0000256" key="1">
    <source>
        <dbReference type="SAM" id="MobiDB-lite"/>
    </source>
</evidence>
<accession>A0A6G0YZG7</accession>
<dbReference type="OrthoDB" id="6090599at2759"/>
<feature type="domain" description="Spondin" evidence="2">
    <location>
        <begin position="1"/>
        <end position="77"/>
    </location>
</feature>
<gene>
    <name evidence="3" type="ORF">FWK35_00003829</name>
</gene>
<dbReference type="Proteomes" id="UP000478052">
    <property type="component" value="Unassembled WGS sequence"/>
</dbReference>
<sequence length="77" mass="8360">MFREGTLASESVRMFAKTGRSDKLDDGSGEGLNRKNSEGAAEDTVLNTFVAPSVSTGAAWTQSQFFVDGNHSRVRIY</sequence>
<name>A0A6G0YZG7_APHCR</name>
<feature type="compositionally biased region" description="Basic and acidic residues" evidence="1">
    <location>
        <begin position="19"/>
        <end position="37"/>
    </location>
</feature>
<reference evidence="3 4" key="1">
    <citation type="submission" date="2019-08" db="EMBL/GenBank/DDBJ databases">
        <title>Whole genome of Aphis craccivora.</title>
        <authorList>
            <person name="Voronova N.V."/>
            <person name="Shulinski R.S."/>
            <person name="Bandarenka Y.V."/>
            <person name="Zhorov D.G."/>
            <person name="Warner D."/>
        </authorList>
    </citation>
    <scope>NUCLEOTIDE SEQUENCE [LARGE SCALE GENOMIC DNA]</scope>
    <source>
        <strain evidence="3">180601</strain>
        <tissue evidence="3">Whole Body</tissue>
    </source>
</reference>
<feature type="region of interest" description="Disordered" evidence="1">
    <location>
        <begin position="1"/>
        <end position="39"/>
    </location>
</feature>